<organism evidence="7 8">
    <name type="scientific">Ramalina farinacea</name>
    <dbReference type="NCBI Taxonomy" id="258253"/>
    <lineage>
        <taxon>Eukaryota</taxon>
        <taxon>Fungi</taxon>
        <taxon>Dikarya</taxon>
        <taxon>Ascomycota</taxon>
        <taxon>Pezizomycotina</taxon>
        <taxon>Lecanoromycetes</taxon>
        <taxon>OSLEUM clade</taxon>
        <taxon>Lecanoromycetidae</taxon>
        <taxon>Lecanorales</taxon>
        <taxon>Lecanorineae</taxon>
        <taxon>Ramalinaceae</taxon>
        <taxon>Ramalina</taxon>
    </lineage>
</organism>
<comment type="caution">
    <text evidence="7">The sequence shown here is derived from an EMBL/GenBank/DDBJ whole genome shotgun (WGS) entry which is preliminary data.</text>
</comment>
<evidence type="ECO:0000313" key="8">
    <source>
        <dbReference type="Proteomes" id="UP001161017"/>
    </source>
</evidence>
<dbReference type="SUPFAM" id="SSF56176">
    <property type="entry name" value="FAD-binding/transporter-associated domain-like"/>
    <property type="match status" value="1"/>
</dbReference>
<evidence type="ECO:0000259" key="6">
    <source>
        <dbReference type="PROSITE" id="PS51387"/>
    </source>
</evidence>
<keyword evidence="3" id="KW-0274">FAD</keyword>
<comment type="similarity">
    <text evidence="1">Belongs to the oxygen-dependent FAD-linked oxidoreductase family.</text>
</comment>
<evidence type="ECO:0000256" key="5">
    <source>
        <dbReference type="SAM" id="SignalP"/>
    </source>
</evidence>
<dbReference type="InterPro" id="IPR050416">
    <property type="entry name" value="FAD-linked_Oxidoreductase"/>
</dbReference>
<dbReference type="InterPro" id="IPR036318">
    <property type="entry name" value="FAD-bd_PCMH-like_sf"/>
</dbReference>
<name>A0AA43QUL4_9LECA</name>
<dbReference type="PANTHER" id="PTHR42973:SF22">
    <property type="entry name" value="FAD-BINDING PCMH-TYPE DOMAIN-CONTAINING PROTEIN-RELATED"/>
    <property type="match status" value="1"/>
</dbReference>
<dbReference type="GO" id="GO:0071949">
    <property type="term" value="F:FAD binding"/>
    <property type="evidence" value="ECO:0007669"/>
    <property type="project" value="InterPro"/>
</dbReference>
<dbReference type="Proteomes" id="UP001161017">
    <property type="component" value="Unassembled WGS sequence"/>
</dbReference>
<keyword evidence="2" id="KW-0285">Flavoprotein</keyword>
<dbReference type="PROSITE" id="PS51387">
    <property type="entry name" value="FAD_PCMH"/>
    <property type="match status" value="1"/>
</dbReference>
<feature type="signal peptide" evidence="5">
    <location>
        <begin position="1"/>
        <end position="24"/>
    </location>
</feature>
<dbReference type="PANTHER" id="PTHR42973">
    <property type="entry name" value="BINDING OXIDOREDUCTASE, PUTATIVE (AFU_ORTHOLOGUE AFUA_1G17690)-RELATED"/>
    <property type="match status" value="1"/>
</dbReference>
<dbReference type="Pfam" id="PF01565">
    <property type="entry name" value="FAD_binding_4"/>
    <property type="match status" value="1"/>
</dbReference>
<dbReference type="Gene3D" id="3.30.465.10">
    <property type="match status" value="1"/>
</dbReference>
<dbReference type="GO" id="GO:0016491">
    <property type="term" value="F:oxidoreductase activity"/>
    <property type="evidence" value="ECO:0007669"/>
    <property type="project" value="UniProtKB-KW"/>
</dbReference>
<dbReference type="EMBL" id="JAPUFD010000019">
    <property type="protein sequence ID" value="MDI1492547.1"/>
    <property type="molecule type" value="Genomic_DNA"/>
</dbReference>
<dbReference type="AlphaFoldDB" id="A0AA43QUL4"/>
<evidence type="ECO:0000256" key="4">
    <source>
        <dbReference type="ARBA" id="ARBA00023002"/>
    </source>
</evidence>
<gene>
    <name evidence="7" type="ORF">OHK93_003761</name>
</gene>
<dbReference type="InterPro" id="IPR016166">
    <property type="entry name" value="FAD-bd_PCMH"/>
</dbReference>
<evidence type="ECO:0000256" key="1">
    <source>
        <dbReference type="ARBA" id="ARBA00005466"/>
    </source>
</evidence>
<protein>
    <recommendedName>
        <fullName evidence="6">FAD-binding PCMH-type domain-containing protein</fullName>
    </recommendedName>
</protein>
<accession>A0AA43QUL4</accession>
<feature type="chain" id="PRO_5041468983" description="FAD-binding PCMH-type domain-containing protein" evidence="5">
    <location>
        <begin position="25"/>
        <end position="542"/>
    </location>
</feature>
<keyword evidence="5" id="KW-0732">Signal</keyword>
<reference evidence="7" key="1">
    <citation type="journal article" date="2023" name="Genome Biol. Evol.">
        <title>First Whole Genome Sequence and Flow Cytometry Genome Size Data for the Lichen-Forming Fungus Ramalina farinacea (Ascomycota).</title>
        <authorList>
            <person name="Llewellyn T."/>
            <person name="Mian S."/>
            <person name="Hill R."/>
            <person name="Leitch I.J."/>
            <person name="Gaya E."/>
        </authorList>
    </citation>
    <scope>NUCLEOTIDE SEQUENCE</scope>
    <source>
        <strain evidence="7">LIQ254RAFAR</strain>
    </source>
</reference>
<dbReference type="InterPro" id="IPR006094">
    <property type="entry name" value="Oxid_FAD_bind_N"/>
</dbReference>
<evidence type="ECO:0000256" key="2">
    <source>
        <dbReference type="ARBA" id="ARBA00022630"/>
    </source>
</evidence>
<keyword evidence="8" id="KW-1185">Reference proteome</keyword>
<dbReference type="InterPro" id="IPR016169">
    <property type="entry name" value="FAD-bd_PCMH_sub2"/>
</dbReference>
<proteinExistence type="inferred from homology"/>
<evidence type="ECO:0000256" key="3">
    <source>
        <dbReference type="ARBA" id="ARBA00022827"/>
    </source>
</evidence>
<sequence>MSPFRLSVLSALLYGVARLSSVNAAAAIPQNANVDNPSVQGDTSSLPSESHVASMVKQQPICCDALSFFLKGKVFKSSASQYEASLQSYWSQQEQQVQPSCILIPQTVQDVQLSIFLLSVAAKYIPNGCPYAVRGGGHTPWAGAANQQGGVTIDLSKFSQLDISKDQKQISIGAGRRWEDVYLKLDALGLATSGGRVASVGVAGLTLGGGISFFSPRYGLVCDNVINFQVILASGKLVNANAQTNADLFKALKGGSNNFGVVTRFDMKLFTQGKFWGGFIGQDISTRQKQYDYFVTFASSKTYDPYAALIMSFAYTLETGWYIASNFEYTKPQAYPATFKNFTDLPQTFNTMRISNLTDFTVELLGRNPPGSRELFVTATFKNDAASMARFFDIANATLDPFKTTPNLTVSLSYQPFPQIVTSKGFATPGNPNSGNSLGIDATRGDLTNVLLTVQWQDPAADKNINDFATSLFKNTEAANKKAGTYDPYLYLNYASKQQDPIQGYGQASVNFLTSVSKKFDPLQVFQNFVPGGFKLMKTGLV</sequence>
<feature type="domain" description="FAD-binding PCMH-type" evidence="6">
    <location>
        <begin position="95"/>
        <end position="272"/>
    </location>
</feature>
<evidence type="ECO:0000313" key="7">
    <source>
        <dbReference type="EMBL" id="MDI1492547.1"/>
    </source>
</evidence>
<keyword evidence="4" id="KW-0560">Oxidoreductase</keyword>